<organism evidence="2">
    <name type="scientific">Fervidobacterium pennivorans</name>
    <dbReference type="NCBI Taxonomy" id="93466"/>
    <lineage>
        <taxon>Bacteria</taxon>
        <taxon>Thermotogati</taxon>
        <taxon>Thermotogota</taxon>
        <taxon>Thermotogae</taxon>
        <taxon>Thermotogales</taxon>
        <taxon>Fervidobacteriaceae</taxon>
        <taxon>Fervidobacterium</taxon>
    </lineage>
</organism>
<dbReference type="Pfam" id="PF00535">
    <property type="entry name" value="Glycos_transf_2"/>
    <property type="match status" value="1"/>
</dbReference>
<accession>A0A7V4KEG9</accession>
<dbReference type="CDD" id="cd00761">
    <property type="entry name" value="Glyco_tranf_GTA_type"/>
    <property type="match status" value="1"/>
</dbReference>
<name>A0A7V4KEG9_FERPE</name>
<proteinExistence type="predicted"/>
<evidence type="ECO:0000259" key="1">
    <source>
        <dbReference type="Pfam" id="PF00535"/>
    </source>
</evidence>
<comment type="caution">
    <text evidence="2">The sequence shown here is derived from an EMBL/GenBank/DDBJ whole genome shotgun (WGS) entry which is preliminary data.</text>
</comment>
<keyword evidence="2" id="KW-0808">Transferase</keyword>
<dbReference type="InterPro" id="IPR001173">
    <property type="entry name" value="Glyco_trans_2-like"/>
</dbReference>
<sequence>MRDKETEVKYKNQNIRVSAIIPVRINEEPLQDCLKSLQEQTIKPYEIIVVPDEQKGQSYARIKGALQAKGNVLLFVDSDIIAQKNALEQVLKKKEEGYAEVVARMIPTPLNKFSEKIAQVACPDVCVADGHVTSCGLHFTVIDKELFLHFSKELQKYPGYAGDIVLSKLLRENNFRLGYTKKPSVYHIIKTTPVKFFKKRIMCGYALGAIFYSEKRYWNELFHLFVATLLAVRKPPLLLYRLGTLVGILMFIKNMPKFNCKK</sequence>
<dbReference type="EMBL" id="DSZZ01000377">
    <property type="protein sequence ID" value="HGU53464.1"/>
    <property type="molecule type" value="Genomic_DNA"/>
</dbReference>
<reference evidence="2" key="1">
    <citation type="journal article" date="2020" name="mSystems">
        <title>Genome- and Community-Level Interaction Insights into Carbon Utilization and Element Cycling Functions of Hydrothermarchaeota in Hydrothermal Sediment.</title>
        <authorList>
            <person name="Zhou Z."/>
            <person name="Liu Y."/>
            <person name="Xu W."/>
            <person name="Pan J."/>
            <person name="Luo Z.H."/>
            <person name="Li M."/>
        </authorList>
    </citation>
    <scope>NUCLEOTIDE SEQUENCE [LARGE SCALE GENOMIC DNA]</scope>
    <source>
        <strain evidence="2">SpSt-61</strain>
    </source>
</reference>
<evidence type="ECO:0000313" key="2">
    <source>
        <dbReference type="EMBL" id="HGU53464.1"/>
    </source>
</evidence>
<dbReference type="GO" id="GO:0016758">
    <property type="term" value="F:hexosyltransferase activity"/>
    <property type="evidence" value="ECO:0007669"/>
    <property type="project" value="UniProtKB-ARBA"/>
</dbReference>
<dbReference type="InterPro" id="IPR029044">
    <property type="entry name" value="Nucleotide-diphossugar_trans"/>
</dbReference>
<dbReference type="PANTHER" id="PTHR22916">
    <property type="entry name" value="GLYCOSYLTRANSFERASE"/>
    <property type="match status" value="1"/>
</dbReference>
<gene>
    <name evidence="2" type="ORF">ENT78_08110</name>
</gene>
<dbReference type="Gene3D" id="3.90.550.10">
    <property type="entry name" value="Spore Coat Polysaccharide Biosynthesis Protein SpsA, Chain A"/>
    <property type="match status" value="1"/>
</dbReference>
<dbReference type="PANTHER" id="PTHR22916:SF3">
    <property type="entry name" value="UDP-GLCNAC:BETAGAL BETA-1,3-N-ACETYLGLUCOSAMINYLTRANSFERASE-LIKE PROTEIN 1"/>
    <property type="match status" value="1"/>
</dbReference>
<protein>
    <submittedName>
        <fullName evidence="2">Glycosyltransferase family 2 protein</fullName>
    </submittedName>
</protein>
<dbReference type="SUPFAM" id="SSF53448">
    <property type="entry name" value="Nucleotide-diphospho-sugar transferases"/>
    <property type="match status" value="1"/>
</dbReference>
<dbReference type="AlphaFoldDB" id="A0A7V4KEG9"/>
<feature type="domain" description="Glycosyltransferase 2-like" evidence="1">
    <location>
        <begin position="53"/>
        <end position="103"/>
    </location>
</feature>